<protein>
    <recommendedName>
        <fullName evidence="3">Mutator family transposase</fullName>
    </recommendedName>
</protein>
<evidence type="ECO:0000313" key="2">
    <source>
        <dbReference type="Proteomes" id="UP000004913"/>
    </source>
</evidence>
<dbReference type="Proteomes" id="UP000004913">
    <property type="component" value="Unassembled WGS sequence"/>
</dbReference>
<name>F5IWY0_9BACT</name>
<sequence length="37" mass="4393">MRDLKLVYRAVSKEQAEVELDNLELKWGEDYPIIIKS</sequence>
<keyword evidence="2" id="KW-1185">Reference proteome</keyword>
<organism evidence="1 2">
    <name type="scientific">Dysgonomonas gadei ATCC BAA-286</name>
    <dbReference type="NCBI Taxonomy" id="742766"/>
    <lineage>
        <taxon>Bacteria</taxon>
        <taxon>Pseudomonadati</taxon>
        <taxon>Bacteroidota</taxon>
        <taxon>Bacteroidia</taxon>
        <taxon>Bacteroidales</taxon>
        <taxon>Dysgonomonadaceae</taxon>
        <taxon>Dysgonomonas</taxon>
    </lineage>
</organism>
<evidence type="ECO:0000313" key="1">
    <source>
        <dbReference type="EMBL" id="EGK02327.1"/>
    </source>
</evidence>
<evidence type="ECO:0008006" key="3">
    <source>
        <dbReference type="Google" id="ProtNLM"/>
    </source>
</evidence>
<dbReference type="EMBL" id="ADLV01000018">
    <property type="protein sequence ID" value="EGK02327.1"/>
    <property type="molecule type" value="Genomic_DNA"/>
</dbReference>
<reference evidence="1 2" key="1">
    <citation type="submission" date="2011-04" db="EMBL/GenBank/DDBJ databases">
        <title>The Genome Sequence of Dysgonomonas gadei ATCC BAA-286.</title>
        <authorList>
            <consortium name="The Broad Institute Genome Sequencing Platform"/>
            <person name="Earl A."/>
            <person name="Ward D."/>
            <person name="Feldgarden M."/>
            <person name="Gevers D."/>
            <person name="Pudlo N."/>
            <person name="Martens E."/>
            <person name="Allen-Vercoe E."/>
            <person name="Young S.K."/>
            <person name="Zeng Q."/>
            <person name="Gargeya S."/>
            <person name="Fitzgerald M."/>
            <person name="Haas B."/>
            <person name="Abouelleil A."/>
            <person name="Alvarado L."/>
            <person name="Arachchi H.M."/>
            <person name="Berlin A."/>
            <person name="Brown A."/>
            <person name="Chapman S.B."/>
            <person name="Chen Z."/>
            <person name="Dunbar C."/>
            <person name="Freedman E."/>
            <person name="Gearin G."/>
            <person name="Gellesch M."/>
            <person name="Goldberg J."/>
            <person name="Griggs A."/>
            <person name="Gujja S."/>
            <person name="Heiman D."/>
            <person name="Howarth C."/>
            <person name="Larson L."/>
            <person name="Lui A."/>
            <person name="MacDonald P.J.P."/>
            <person name="Mehta T."/>
            <person name="Montmayeur A."/>
            <person name="Murphy C."/>
            <person name="Neiman D."/>
            <person name="Pearson M."/>
            <person name="Priest M."/>
            <person name="Roberts A."/>
            <person name="Saif S."/>
            <person name="Shea T."/>
            <person name="Shenoy N."/>
            <person name="Sisk P."/>
            <person name="Stolte C."/>
            <person name="Sykes S."/>
            <person name="Yandava C."/>
            <person name="Wortman J."/>
            <person name="Nusbaum C."/>
            <person name="Birren B."/>
        </authorList>
    </citation>
    <scope>NUCLEOTIDE SEQUENCE [LARGE SCALE GENOMIC DNA]</scope>
    <source>
        <strain evidence="1 2">ATCC BAA-286</strain>
    </source>
</reference>
<dbReference type="AlphaFoldDB" id="F5IWY0"/>
<proteinExistence type="predicted"/>
<dbReference type="HOGENOM" id="CLU_219052_0_0_10"/>
<comment type="caution">
    <text evidence="1">The sequence shown here is derived from an EMBL/GenBank/DDBJ whole genome shotgun (WGS) entry which is preliminary data.</text>
</comment>
<gene>
    <name evidence="1" type="ORF">HMPREF9455_01597</name>
</gene>
<accession>F5IWY0</accession>